<reference evidence="1 2" key="1">
    <citation type="submission" date="2024-04" db="EMBL/GenBank/DDBJ databases">
        <title>Tritrichomonas musculus Genome.</title>
        <authorList>
            <person name="Alves-Ferreira E."/>
            <person name="Grigg M."/>
            <person name="Lorenzi H."/>
            <person name="Galac M."/>
        </authorList>
    </citation>
    <scope>NUCLEOTIDE SEQUENCE [LARGE SCALE GENOMIC DNA]</scope>
    <source>
        <strain evidence="1 2">EAF2021</strain>
    </source>
</reference>
<sequence length="176" mass="20250">MNKYKRKPPTRSHSIQIYVRSPEDVEQSSNATIFNQVDFYSLLTSNLKGEDTKEFIYNLLQNLEGNKYDESEHCISHKLAQGNTPSLDNNDINETLARLANIHKEKMFLNETEIKKSQFESKFKDISSFVNEWNLYIKKIIVIAESLGLPIIESCMEDTSSIDYAFGLNIDLSLQS</sequence>
<protein>
    <submittedName>
        <fullName evidence="1">Uncharacterized protein</fullName>
    </submittedName>
</protein>
<dbReference type="EMBL" id="JAPFFF010000027">
    <property type="protein sequence ID" value="KAK8847926.1"/>
    <property type="molecule type" value="Genomic_DNA"/>
</dbReference>
<evidence type="ECO:0000313" key="1">
    <source>
        <dbReference type="EMBL" id="KAK8847926.1"/>
    </source>
</evidence>
<evidence type="ECO:0000313" key="2">
    <source>
        <dbReference type="Proteomes" id="UP001470230"/>
    </source>
</evidence>
<gene>
    <name evidence="1" type="ORF">M9Y10_018974</name>
</gene>
<proteinExistence type="predicted"/>
<keyword evidence="2" id="KW-1185">Reference proteome</keyword>
<comment type="caution">
    <text evidence="1">The sequence shown here is derived from an EMBL/GenBank/DDBJ whole genome shotgun (WGS) entry which is preliminary data.</text>
</comment>
<organism evidence="1 2">
    <name type="scientific">Tritrichomonas musculus</name>
    <dbReference type="NCBI Taxonomy" id="1915356"/>
    <lineage>
        <taxon>Eukaryota</taxon>
        <taxon>Metamonada</taxon>
        <taxon>Parabasalia</taxon>
        <taxon>Tritrichomonadida</taxon>
        <taxon>Tritrichomonadidae</taxon>
        <taxon>Tritrichomonas</taxon>
    </lineage>
</organism>
<dbReference type="Proteomes" id="UP001470230">
    <property type="component" value="Unassembled WGS sequence"/>
</dbReference>
<accession>A0ABR2HI77</accession>
<name>A0ABR2HI77_9EUKA</name>